<protein>
    <recommendedName>
        <fullName evidence="4">Retrotransposon Copia-like N-terminal domain-containing protein</fullName>
    </recommendedName>
</protein>
<evidence type="ECO:0000256" key="1">
    <source>
        <dbReference type="SAM" id="Phobius"/>
    </source>
</evidence>
<reference evidence="2 3" key="1">
    <citation type="journal article" date="2022" name="Nat. Plants">
        <title>Genomes of leafy and leafless Platanthera orchids illuminate the evolution of mycoheterotrophy.</title>
        <authorList>
            <person name="Li M.H."/>
            <person name="Liu K.W."/>
            <person name="Li Z."/>
            <person name="Lu H.C."/>
            <person name="Ye Q.L."/>
            <person name="Zhang D."/>
            <person name="Wang J.Y."/>
            <person name="Li Y.F."/>
            <person name="Zhong Z.M."/>
            <person name="Liu X."/>
            <person name="Yu X."/>
            <person name="Liu D.K."/>
            <person name="Tu X.D."/>
            <person name="Liu B."/>
            <person name="Hao Y."/>
            <person name="Liao X.Y."/>
            <person name="Jiang Y.T."/>
            <person name="Sun W.H."/>
            <person name="Chen J."/>
            <person name="Chen Y.Q."/>
            <person name="Ai Y."/>
            <person name="Zhai J.W."/>
            <person name="Wu S.S."/>
            <person name="Zhou Z."/>
            <person name="Hsiao Y.Y."/>
            <person name="Wu W.L."/>
            <person name="Chen Y.Y."/>
            <person name="Lin Y.F."/>
            <person name="Hsu J.L."/>
            <person name="Li C.Y."/>
            <person name="Wang Z.W."/>
            <person name="Zhao X."/>
            <person name="Zhong W.Y."/>
            <person name="Ma X.K."/>
            <person name="Ma L."/>
            <person name="Huang J."/>
            <person name="Chen G.Z."/>
            <person name="Huang M.Z."/>
            <person name="Huang L."/>
            <person name="Peng D.H."/>
            <person name="Luo Y.B."/>
            <person name="Zou S.Q."/>
            <person name="Chen S.P."/>
            <person name="Lan S."/>
            <person name="Tsai W.C."/>
            <person name="Van de Peer Y."/>
            <person name="Liu Z.J."/>
        </authorList>
    </citation>
    <scope>NUCLEOTIDE SEQUENCE [LARGE SCALE GENOMIC DNA]</scope>
    <source>
        <strain evidence="2">Lor287</strain>
    </source>
</reference>
<proteinExistence type="predicted"/>
<dbReference type="Proteomes" id="UP001418222">
    <property type="component" value="Unassembled WGS sequence"/>
</dbReference>
<evidence type="ECO:0000313" key="2">
    <source>
        <dbReference type="EMBL" id="KAK8921194.1"/>
    </source>
</evidence>
<keyword evidence="3" id="KW-1185">Reference proteome</keyword>
<keyword evidence="1" id="KW-1133">Transmembrane helix</keyword>
<comment type="caution">
    <text evidence="2">The sequence shown here is derived from an EMBL/GenBank/DDBJ whole genome shotgun (WGS) entry which is preliminary data.</text>
</comment>
<accession>A0AAP0AZA5</accession>
<evidence type="ECO:0008006" key="4">
    <source>
        <dbReference type="Google" id="ProtNLM"/>
    </source>
</evidence>
<feature type="transmembrane region" description="Helical" evidence="1">
    <location>
        <begin position="211"/>
        <end position="235"/>
    </location>
</feature>
<organism evidence="2 3">
    <name type="scientific">Platanthera zijinensis</name>
    <dbReference type="NCBI Taxonomy" id="2320716"/>
    <lineage>
        <taxon>Eukaryota</taxon>
        <taxon>Viridiplantae</taxon>
        <taxon>Streptophyta</taxon>
        <taxon>Embryophyta</taxon>
        <taxon>Tracheophyta</taxon>
        <taxon>Spermatophyta</taxon>
        <taxon>Magnoliopsida</taxon>
        <taxon>Liliopsida</taxon>
        <taxon>Asparagales</taxon>
        <taxon>Orchidaceae</taxon>
        <taxon>Orchidoideae</taxon>
        <taxon>Orchideae</taxon>
        <taxon>Orchidinae</taxon>
        <taxon>Platanthera</taxon>
    </lineage>
</organism>
<keyword evidence="1" id="KW-0812">Transmembrane</keyword>
<keyword evidence="1" id="KW-0472">Membrane</keyword>
<sequence length="319" mass="35649">MLEFQCGGKGQKLLFTPRGGSYIPHRSFIFHRSQRRVLRNGGSSSYVFYCSISYKSYHESYTLEGSNPKVSDRSLSFSTWYQRGFWRLPKGVPPIVSFSIYRRRRSSPSPFVFERVSPPLSSVVPVAWILSTDRRLLLLLVPWPGLGPVFFFSHWFRLLLLPLVLLVSGLPFGGAAGPFSGAVRQCRGVAESVRECMYCWLVPAACCSRCLALLLSVWLACFLSLSLSLLFLVVVPIDDKLKGVGASEGVGDQPKHYSGGSSNMDFIHGVTQIKLNGKNYLLWAQSMRIFIGSHQILGFLTGSKLAPDMSDPLYEEWEG</sequence>
<name>A0AAP0AZA5_9ASPA</name>
<dbReference type="AlphaFoldDB" id="A0AAP0AZA5"/>
<gene>
    <name evidence="2" type="ORF">KSP39_PZI020025</name>
</gene>
<dbReference type="EMBL" id="JBBWWQ010000018">
    <property type="protein sequence ID" value="KAK8921194.1"/>
    <property type="molecule type" value="Genomic_DNA"/>
</dbReference>
<evidence type="ECO:0000313" key="3">
    <source>
        <dbReference type="Proteomes" id="UP001418222"/>
    </source>
</evidence>